<feature type="compositionally biased region" description="Basic residues" evidence="1">
    <location>
        <begin position="7"/>
        <end position="17"/>
    </location>
</feature>
<keyword evidence="3" id="KW-1185">Reference proteome</keyword>
<reference evidence="2 3" key="1">
    <citation type="submission" date="2022-01" db="EMBL/GenBank/DDBJ databases">
        <authorList>
            <person name="Xiong W."/>
            <person name="Schranz E."/>
        </authorList>
    </citation>
    <scope>NUCLEOTIDE SEQUENCE [LARGE SCALE GENOMIC DNA]</scope>
</reference>
<comment type="caution">
    <text evidence="2">The sequence shown here is derived from an EMBL/GenBank/DDBJ whole genome shotgun (WGS) entry which is preliminary data.</text>
</comment>
<proteinExistence type="predicted"/>
<sequence>MIPTKTRVLKRTKKPPKKPSESPIKTTTKEPVVESAEPKDVEFSNPISSQGGPKKVQKPKFTRRGVLFREVPVPGSPDSKKHRAIDMAKKLNKKRR</sequence>
<gene>
    <name evidence="2" type="ORF">LVIROSA_LOCUS22680</name>
</gene>
<evidence type="ECO:0000313" key="2">
    <source>
        <dbReference type="EMBL" id="CAH1436302.1"/>
    </source>
</evidence>
<dbReference type="EMBL" id="CAKMRJ010004445">
    <property type="protein sequence ID" value="CAH1436302.1"/>
    <property type="molecule type" value="Genomic_DNA"/>
</dbReference>
<evidence type="ECO:0000313" key="3">
    <source>
        <dbReference type="Proteomes" id="UP001157418"/>
    </source>
</evidence>
<feature type="compositionally biased region" description="Basic and acidic residues" evidence="1">
    <location>
        <begin position="27"/>
        <end position="42"/>
    </location>
</feature>
<organism evidence="2 3">
    <name type="scientific">Lactuca virosa</name>
    <dbReference type="NCBI Taxonomy" id="75947"/>
    <lineage>
        <taxon>Eukaryota</taxon>
        <taxon>Viridiplantae</taxon>
        <taxon>Streptophyta</taxon>
        <taxon>Embryophyta</taxon>
        <taxon>Tracheophyta</taxon>
        <taxon>Spermatophyta</taxon>
        <taxon>Magnoliopsida</taxon>
        <taxon>eudicotyledons</taxon>
        <taxon>Gunneridae</taxon>
        <taxon>Pentapetalae</taxon>
        <taxon>asterids</taxon>
        <taxon>campanulids</taxon>
        <taxon>Asterales</taxon>
        <taxon>Asteraceae</taxon>
        <taxon>Cichorioideae</taxon>
        <taxon>Cichorieae</taxon>
        <taxon>Lactucinae</taxon>
        <taxon>Lactuca</taxon>
    </lineage>
</organism>
<dbReference type="AlphaFoldDB" id="A0AAU9NEM2"/>
<evidence type="ECO:0000256" key="1">
    <source>
        <dbReference type="SAM" id="MobiDB-lite"/>
    </source>
</evidence>
<name>A0AAU9NEM2_9ASTR</name>
<accession>A0AAU9NEM2</accession>
<dbReference type="Proteomes" id="UP001157418">
    <property type="component" value="Unassembled WGS sequence"/>
</dbReference>
<protein>
    <submittedName>
        <fullName evidence="2">Uncharacterized protein</fullName>
    </submittedName>
</protein>
<feature type="region of interest" description="Disordered" evidence="1">
    <location>
        <begin position="1"/>
        <end position="96"/>
    </location>
</feature>